<dbReference type="OrthoDB" id="45571at2759"/>
<dbReference type="PANTHER" id="PTHR35757">
    <property type="entry name" value="THERMOSOME SUBUNIT GAMMA"/>
    <property type="match status" value="1"/>
</dbReference>
<sequence length="71" mass="8028">MEVLKKTIAEGKTSIAILYGTGHMPDFDKRLVQELNMVPVTVEWYTAWSIKEVDPKANSFIPLVEYALTSL</sequence>
<evidence type="ECO:0000313" key="2">
    <source>
        <dbReference type="Proteomes" id="UP000623129"/>
    </source>
</evidence>
<proteinExistence type="predicted"/>
<dbReference type="EMBL" id="SWLB01000005">
    <property type="protein sequence ID" value="KAF3338296.1"/>
    <property type="molecule type" value="Genomic_DNA"/>
</dbReference>
<evidence type="ECO:0000313" key="1">
    <source>
        <dbReference type="EMBL" id="KAF3338296.1"/>
    </source>
</evidence>
<dbReference type="AlphaFoldDB" id="A0A833RFN6"/>
<protein>
    <submittedName>
        <fullName evidence="1">Uncharacterized protein</fullName>
    </submittedName>
</protein>
<comment type="caution">
    <text evidence="1">The sequence shown here is derived from an EMBL/GenBank/DDBJ whole genome shotgun (WGS) entry which is preliminary data.</text>
</comment>
<organism evidence="1 2">
    <name type="scientific">Carex littledalei</name>
    <dbReference type="NCBI Taxonomy" id="544730"/>
    <lineage>
        <taxon>Eukaryota</taxon>
        <taxon>Viridiplantae</taxon>
        <taxon>Streptophyta</taxon>
        <taxon>Embryophyta</taxon>
        <taxon>Tracheophyta</taxon>
        <taxon>Spermatophyta</taxon>
        <taxon>Magnoliopsida</taxon>
        <taxon>Liliopsida</taxon>
        <taxon>Poales</taxon>
        <taxon>Cyperaceae</taxon>
        <taxon>Cyperoideae</taxon>
        <taxon>Cariceae</taxon>
        <taxon>Carex</taxon>
        <taxon>Carex subgen. Euthyceras</taxon>
    </lineage>
</organism>
<gene>
    <name evidence="1" type="ORF">FCM35_KLT17133</name>
</gene>
<accession>A0A833RFN6</accession>
<reference evidence="1" key="1">
    <citation type="submission" date="2020-01" db="EMBL/GenBank/DDBJ databases">
        <title>Genome sequence of Kobresia littledalei, the first chromosome-level genome in the family Cyperaceae.</title>
        <authorList>
            <person name="Qu G."/>
        </authorList>
    </citation>
    <scope>NUCLEOTIDE SEQUENCE</scope>
    <source>
        <strain evidence="1">C.B.Clarke</strain>
        <tissue evidence="1">Leaf</tissue>
    </source>
</reference>
<name>A0A833RFN6_9POAL</name>
<dbReference type="PANTHER" id="PTHR35757:SF1">
    <property type="entry name" value="THERMOSOME SUBUNIT GAMMA"/>
    <property type="match status" value="1"/>
</dbReference>
<keyword evidence="2" id="KW-1185">Reference proteome</keyword>
<dbReference type="Proteomes" id="UP000623129">
    <property type="component" value="Unassembled WGS sequence"/>
</dbReference>